<dbReference type="InterPro" id="IPR002933">
    <property type="entry name" value="Peptidase_M20"/>
</dbReference>
<dbReference type="Pfam" id="PF07687">
    <property type="entry name" value="M20_dimer"/>
    <property type="match status" value="1"/>
</dbReference>
<dbReference type="NCBIfam" id="NF006771">
    <property type="entry name" value="PRK09290.1-5"/>
    <property type="match status" value="1"/>
</dbReference>
<feature type="binding site" evidence="3">
    <location>
        <position position="194"/>
    </location>
    <ligand>
        <name>Zn(2+)</name>
        <dbReference type="ChEBI" id="CHEBI:29105"/>
        <label>1</label>
    </ligand>
</feature>
<dbReference type="InterPro" id="IPR010158">
    <property type="entry name" value="Amidase_Cbmase"/>
</dbReference>
<dbReference type="Proteomes" id="UP000433050">
    <property type="component" value="Unassembled WGS sequence"/>
</dbReference>
<dbReference type="EC" id="3.5.1.87" evidence="5"/>
<evidence type="ECO:0000259" key="4">
    <source>
        <dbReference type="Pfam" id="PF07687"/>
    </source>
</evidence>
<reference evidence="5 6" key="1">
    <citation type="submission" date="2019-12" db="EMBL/GenBank/DDBJ databases">
        <authorList>
            <person name="Reyes-Prieto M."/>
        </authorList>
    </citation>
    <scope>NUCLEOTIDE SEQUENCE [LARGE SCALE GENOMIC DNA]</scope>
    <source>
        <strain evidence="5">HF14-78462</strain>
    </source>
</reference>
<dbReference type="GO" id="GO:0050538">
    <property type="term" value="F:N-carbamoyl-L-amino-acid hydrolase activity"/>
    <property type="evidence" value="ECO:0007669"/>
    <property type="project" value="UniProtKB-EC"/>
</dbReference>
<dbReference type="NCBIfam" id="TIGR01879">
    <property type="entry name" value="hydantase"/>
    <property type="match status" value="1"/>
</dbReference>
<dbReference type="SUPFAM" id="SSF55031">
    <property type="entry name" value="Bacterial exopeptidase dimerisation domain"/>
    <property type="match status" value="1"/>
</dbReference>
<evidence type="ECO:0000256" key="1">
    <source>
        <dbReference type="ARBA" id="ARBA00006153"/>
    </source>
</evidence>
<evidence type="ECO:0000256" key="3">
    <source>
        <dbReference type="PIRSR" id="PIRSR001235-1"/>
    </source>
</evidence>
<dbReference type="PANTHER" id="PTHR32494:SF5">
    <property type="entry name" value="ALLANTOATE AMIDOHYDROLASE"/>
    <property type="match status" value="1"/>
</dbReference>
<proteinExistence type="inferred from homology"/>
<dbReference type="GO" id="GO:0016813">
    <property type="term" value="F:hydrolase activity, acting on carbon-nitrogen (but not peptide) bonds, in linear amidines"/>
    <property type="evidence" value="ECO:0007669"/>
    <property type="project" value="InterPro"/>
</dbReference>
<dbReference type="PIRSF" id="PIRSF001235">
    <property type="entry name" value="Amidase_carbamoylase"/>
    <property type="match status" value="1"/>
</dbReference>
<gene>
    <name evidence="5" type="primary">hyuC</name>
    <name evidence="5" type="ORF">STARVERO_01356</name>
</gene>
<dbReference type="PANTHER" id="PTHR32494">
    <property type="entry name" value="ALLANTOATE DEIMINASE-RELATED"/>
    <property type="match status" value="1"/>
</dbReference>
<protein>
    <submittedName>
        <fullName evidence="5">N-carbamoyl-L-amino-acid hydrolase</fullName>
        <ecNumber evidence="5">3.5.1.87</ecNumber>
    </submittedName>
</protein>
<feature type="binding site" evidence="3">
    <location>
        <position position="134"/>
    </location>
    <ligand>
        <name>Zn(2+)</name>
        <dbReference type="ChEBI" id="CHEBI:29105"/>
        <label>2</label>
    </ligand>
</feature>
<feature type="binding site" evidence="3">
    <location>
        <position position="88"/>
    </location>
    <ligand>
        <name>Zn(2+)</name>
        <dbReference type="ChEBI" id="CHEBI:29105"/>
        <label>1</label>
    </ligand>
</feature>
<keyword evidence="3" id="KW-0479">Metal-binding</keyword>
<feature type="binding site" evidence="3">
    <location>
        <position position="99"/>
    </location>
    <ligand>
        <name>Zn(2+)</name>
        <dbReference type="ChEBI" id="CHEBI:29105"/>
        <label>2</label>
    </ligand>
</feature>
<dbReference type="Gene3D" id="3.40.630.10">
    <property type="entry name" value="Zn peptidases"/>
    <property type="match status" value="1"/>
</dbReference>
<keyword evidence="3" id="KW-0862">Zinc</keyword>
<sequence length="419" mass="44971">MNAHVRPPRLTDGDRLWSNLMTMAEIGALPHGGCCRLALTDEDRQARDLFVRWAREAGCEVSVDPFGNIFATRPGRSRDAAHVLVGSHLDTQPHGGRFDGVLGVLAGLETVRALNELGVETEHAVTVVNWTNEEGVRFSPGLTGSGGFVGAIRSYDTSAISGVGGVPFYPELHRTGYGGSTRLTARIAGYYELHIEQGPVLERAGVSVGVVEGVQGVRWLSVDFTGEDRHAGTTPARDRRDAFMAAARLAVDMRTAALALDDAFRITFGRVSVEPGSINTVPGRVNMTVDLRHSEVSHLDRIDEAIRREVVALHGTEGVEGTVERLMDVAPVRFDPAMQANIETSAAELGIATSRLPSGAMHDASNLATVAPSAMIFVPSRDGISHNENEWTDPIHVADGCEVLARAVLRHAMGDMGPH</sequence>
<keyword evidence="2 5" id="KW-0378">Hydrolase</keyword>
<dbReference type="AlphaFoldDB" id="A0A5S9NN47"/>
<evidence type="ECO:0000256" key="2">
    <source>
        <dbReference type="ARBA" id="ARBA00022801"/>
    </source>
</evidence>
<evidence type="ECO:0000313" key="5">
    <source>
        <dbReference type="EMBL" id="CAA0091759.1"/>
    </source>
</evidence>
<dbReference type="InterPro" id="IPR036264">
    <property type="entry name" value="Bact_exopeptidase_dim_dom"/>
</dbReference>
<keyword evidence="6" id="KW-1185">Reference proteome</keyword>
<dbReference type="CDD" id="cd03884">
    <property type="entry name" value="M20_bAS"/>
    <property type="match status" value="1"/>
</dbReference>
<dbReference type="NCBIfam" id="NF006769">
    <property type="entry name" value="PRK09290.1-3"/>
    <property type="match status" value="1"/>
</dbReference>
<dbReference type="EMBL" id="CACSAS010000001">
    <property type="protein sequence ID" value="CAA0091759.1"/>
    <property type="molecule type" value="Genomic_DNA"/>
</dbReference>
<feature type="binding site" evidence="3">
    <location>
        <position position="386"/>
    </location>
    <ligand>
        <name>Zn(2+)</name>
        <dbReference type="ChEBI" id="CHEBI:29105"/>
        <label>2</label>
    </ligand>
</feature>
<comment type="cofactor">
    <cofactor evidence="3">
        <name>Zn(2+)</name>
        <dbReference type="ChEBI" id="CHEBI:29105"/>
    </cofactor>
    <text evidence="3">Binds 2 Zn(2+) ions per subunit.</text>
</comment>
<dbReference type="Pfam" id="PF01546">
    <property type="entry name" value="Peptidase_M20"/>
    <property type="match status" value="1"/>
</dbReference>
<accession>A0A5S9NN47</accession>
<evidence type="ECO:0000313" key="6">
    <source>
        <dbReference type="Proteomes" id="UP000433050"/>
    </source>
</evidence>
<dbReference type="SUPFAM" id="SSF53187">
    <property type="entry name" value="Zn-dependent exopeptidases"/>
    <property type="match status" value="1"/>
</dbReference>
<feature type="domain" description="Peptidase M20 dimerisation" evidence="4">
    <location>
        <begin position="214"/>
        <end position="310"/>
    </location>
</feature>
<dbReference type="Gene3D" id="3.30.70.360">
    <property type="match status" value="1"/>
</dbReference>
<dbReference type="InterPro" id="IPR011650">
    <property type="entry name" value="Peptidase_M20_dimer"/>
</dbReference>
<organism evidence="5 6">
    <name type="scientific">Starkeya nomas</name>
    <dbReference type="NCBI Taxonomy" id="2666134"/>
    <lineage>
        <taxon>Bacteria</taxon>
        <taxon>Pseudomonadati</taxon>
        <taxon>Pseudomonadota</taxon>
        <taxon>Alphaproteobacteria</taxon>
        <taxon>Hyphomicrobiales</taxon>
        <taxon>Xanthobacteraceae</taxon>
        <taxon>Starkeya</taxon>
    </lineage>
</organism>
<dbReference type="GO" id="GO:0046872">
    <property type="term" value="F:metal ion binding"/>
    <property type="evidence" value="ECO:0007669"/>
    <property type="project" value="UniProtKB-KW"/>
</dbReference>
<feature type="binding site" evidence="3">
    <location>
        <position position="99"/>
    </location>
    <ligand>
        <name>Zn(2+)</name>
        <dbReference type="ChEBI" id="CHEBI:29105"/>
        <label>1</label>
    </ligand>
</feature>
<name>A0A5S9NN47_9HYPH</name>
<comment type="similarity">
    <text evidence="1">Belongs to the peptidase M20 family.</text>
</comment>